<name>A0A073CFY5_PLAA1</name>
<dbReference type="PATRIC" id="fig|388467.6.peg.1512"/>
<dbReference type="eggNOG" id="ENOG502ZG4I">
    <property type="taxonomic scope" value="Bacteria"/>
</dbReference>
<dbReference type="HOGENOM" id="CLU_766947_0_0_3"/>
<keyword evidence="2" id="KW-1185">Reference proteome</keyword>
<gene>
    <name evidence="1" type="ORF">A19Y_1579</name>
</gene>
<sequence>MMTNRNTQPDDGIFDSALANQRPVSETFFLDFSADETIAQNLHQSDEAVQRRIRQIMEAANSTTRFLFDFQTYGNDSDEEVAADLGSGAIAAIDSTDILPVTDLMNTSFYGVGVGCITSRNRHVPEVVLTNTNTRYARPEQIAANDTDLFSLCDELDEVRDTKGSWSTTFREYQEREVAISCEQETVLLDGPVFTQNLITQHSGRELYSRMMQTGKRFIGVIKDLGSSWAISKWTAMSLERGEGFVLCPIQEQYQRRFGDNRSINNWIGSLSGQYVRVVYRPAEKAFAFECALADLRYAVSLLRQDASPTINHEIPLLLETVDWHLRGSNNSQAIQHSFIGEIQRNNYRMGVDITNEGNYR</sequence>
<organism evidence="1 2">
    <name type="scientific">Planktothrix agardhii (strain NIVA-CYA 126/8)</name>
    <dbReference type="NCBI Taxonomy" id="388467"/>
    <lineage>
        <taxon>Bacteria</taxon>
        <taxon>Bacillati</taxon>
        <taxon>Cyanobacteriota</taxon>
        <taxon>Cyanophyceae</taxon>
        <taxon>Oscillatoriophycideae</taxon>
        <taxon>Oscillatoriales</taxon>
        <taxon>Microcoleaceae</taxon>
        <taxon>Planktothrix</taxon>
    </lineage>
</organism>
<dbReference type="STRING" id="388467.A19Y_1579"/>
<dbReference type="Proteomes" id="UP000027395">
    <property type="component" value="Chromosome"/>
</dbReference>
<evidence type="ECO:0000313" key="2">
    <source>
        <dbReference type="Proteomes" id="UP000027395"/>
    </source>
</evidence>
<dbReference type="AlphaFoldDB" id="A0A073CFY5"/>
<dbReference type="EMBL" id="CM002803">
    <property type="protein sequence ID" value="KEI66598.1"/>
    <property type="molecule type" value="Genomic_DNA"/>
</dbReference>
<evidence type="ECO:0000313" key="1">
    <source>
        <dbReference type="EMBL" id="KEI66598.1"/>
    </source>
</evidence>
<evidence type="ECO:0008006" key="3">
    <source>
        <dbReference type="Google" id="ProtNLM"/>
    </source>
</evidence>
<accession>A0A073CFY5</accession>
<protein>
    <recommendedName>
        <fullName evidence="3">NurA domain-containing protein</fullName>
    </recommendedName>
</protein>
<proteinExistence type="predicted"/>
<reference evidence="1 2" key="1">
    <citation type="journal article" date="2014" name="Appl. Environ. Microbiol.">
        <title>Elucidation of insertion elements encoded on plasmids and in vitro construction of shuttle vectors from the toxic cyanobacterium Planktothrix.</title>
        <authorList>
            <person name="Christiansen G."/>
            <person name="Goesmann A."/>
            <person name="Kurmayer R."/>
        </authorList>
    </citation>
    <scope>NUCLEOTIDE SEQUENCE [LARGE SCALE GENOMIC DNA]</scope>
    <source>
        <strain evidence="1 2">NIVA-CYA 126/8</strain>
    </source>
</reference>